<accession>A0ABQ2M3X2</accession>
<dbReference type="InterPro" id="IPR011009">
    <property type="entry name" value="Kinase-like_dom_sf"/>
</dbReference>
<dbReference type="InterPro" id="IPR017441">
    <property type="entry name" value="Protein_kinase_ATP_BS"/>
</dbReference>
<dbReference type="Proteomes" id="UP000642509">
    <property type="component" value="Unassembled WGS sequence"/>
</dbReference>
<dbReference type="InterPro" id="IPR008266">
    <property type="entry name" value="Tyr_kinase_AS"/>
</dbReference>
<evidence type="ECO:0000259" key="7">
    <source>
        <dbReference type="PROSITE" id="PS50011"/>
    </source>
</evidence>
<evidence type="ECO:0000313" key="9">
    <source>
        <dbReference type="Proteomes" id="UP000642509"/>
    </source>
</evidence>
<evidence type="ECO:0000256" key="3">
    <source>
        <dbReference type="ARBA" id="ARBA00022741"/>
    </source>
</evidence>
<organism evidence="8 9">
    <name type="scientific">Citricoccus zhacaiensis</name>
    <dbReference type="NCBI Taxonomy" id="489142"/>
    <lineage>
        <taxon>Bacteria</taxon>
        <taxon>Bacillati</taxon>
        <taxon>Actinomycetota</taxon>
        <taxon>Actinomycetes</taxon>
        <taxon>Micrococcales</taxon>
        <taxon>Micrococcaceae</taxon>
        <taxon>Citricoccus</taxon>
    </lineage>
</organism>
<dbReference type="EMBL" id="BMLQ01000006">
    <property type="protein sequence ID" value="GGO46618.1"/>
    <property type="molecule type" value="Genomic_DNA"/>
</dbReference>
<keyword evidence="5 6" id="KW-0067">ATP-binding</keyword>
<keyword evidence="4" id="KW-0418">Kinase</keyword>
<dbReference type="PROSITE" id="PS50011">
    <property type="entry name" value="PROTEIN_KINASE_DOM"/>
    <property type="match status" value="1"/>
</dbReference>
<dbReference type="InterPro" id="IPR000719">
    <property type="entry name" value="Prot_kinase_dom"/>
</dbReference>
<evidence type="ECO:0000256" key="1">
    <source>
        <dbReference type="ARBA" id="ARBA00022527"/>
    </source>
</evidence>
<reference evidence="9" key="1">
    <citation type="journal article" date="2019" name="Int. J. Syst. Evol. Microbiol.">
        <title>The Global Catalogue of Microorganisms (GCM) 10K type strain sequencing project: providing services to taxonomists for standard genome sequencing and annotation.</title>
        <authorList>
            <consortium name="The Broad Institute Genomics Platform"/>
            <consortium name="The Broad Institute Genome Sequencing Center for Infectious Disease"/>
            <person name="Wu L."/>
            <person name="Ma J."/>
        </authorList>
    </citation>
    <scope>NUCLEOTIDE SEQUENCE [LARGE SCALE GENOMIC DNA]</scope>
    <source>
        <strain evidence="9">CGMCC 1.7064</strain>
    </source>
</reference>
<protein>
    <recommendedName>
        <fullName evidence="7">Protein kinase domain-containing protein</fullName>
    </recommendedName>
</protein>
<dbReference type="Pfam" id="PF00069">
    <property type="entry name" value="Pkinase"/>
    <property type="match status" value="1"/>
</dbReference>
<keyword evidence="2" id="KW-0808">Transferase</keyword>
<keyword evidence="1" id="KW-0723">Serine/threonine-protein kinase</keyword>
<evidence type="ECO:0000256" key="5">
    <source>
        <dbReference type="ARBA" id="ARBA00022840"/>
    </source>
</evidence>
<evidence type="ECO:0000256" key="2">
    <source>
        <dbReference type="ARBA" id="ARBA00022679"/>
    </source>
</evidence>
<comment type="caution">
    <text evidence="8">The sequence shown here is derived from an EMBL/GenBank/DDBJ whole genome shotgun (WGS) entry which is preliminary data.</text>
</comment>
<feature type="binding site" evidence="6">
    <location>
        <position position="176"/>
    </location>
    <ligand>
        <name>ATP</name>
        <dbReference type="ChEBI" id="CHEBI:30616"/>
    </ligand>
</feature>
<dbReference type="PROSITE" id="PS00107">
    <property type="entry name" value="PROTEIN_KINASE_ATP"/>
    <property type="match status" value="1"/>
</dbReference>
<evidence type="ECO:0000313" key="8">
    <source>
        <dbReference type="EMBL" id="GGO46618.1"/>
    </source>
</evidence>
<name>A0ABQ2M3X2_9MICC</name>
<gene>
    <name evidence="8" type="ORF">GCM10010977_21990</name>
</gene>
<keyword evidence="3 6" id="KW-0547">Nucleotide-binding</keyword>
<feature type="domain" description="Protein kinase" evidence="7">
    <location>
        <begin position="147"/>
        <end position="389"/>
    </location>
</feature>
<sequence>MVDPVTLMMADLREKYEAMPASPAFTRLYGEADLGHMFAVLHKRMNQHFGDINGRAKTTRHYWADNSRDLLALIDEIEMDLHTLKRSGIEVELAPAYQDALDRCRPWLSPSGGSAVPEDFESTTLITYEPVFVHAARSVKLEKQQRPVELRMVGSGSYANVYSYVDPDYGIKFAVKRAKRGLEERDLQRFKQEFKVMKRLSFPYVVEVYRYDETLNEYRMEYCDTTLREYVRRQNTKLSFAARKRIALQFLYGINYLHLNKLLHRDISLQNVLLKVFGEGAVLVKLSDFGLVKDQAKDFTRTQTEMKGTHRDPVLGSFKDYSVVNEMYSIAWVLAYIFTGRESLPPASDTVGQIIHKCAVNDPDQRYQSAIELIADVERVEAPPARTMA</sequence>
<evidence type="ECO:0000256" key="6">
    <source>
        <dbReference type="PROSITE-ProRule" id="PRU10141"/>
    </source>
</evidence>
<dbReference type="PANTHER" id="PTHR24345:SF91">
    <property type="entry name" value="SERINE_THREONINE-PROTEIN KINASE PLK4"/>
    <property type="match status" value="1"/>
</dbReference>
<dbReference type="SUPFAM" id="SSF56112">
    <property type="entry name" value="Protein kinase-like (PK-like)"/>
    <property type="match status" value="1"/>
</dbReference>
<dbReference type="PANTHER" id="PTHR24345">
    <property type="entry name" value="SERINE/THREONINE-PROTEIN KINASE PLK"/>
    <property type="match status" value="1"/>
</dbReference>
<keyword evidence="9" id="KW-1185">Reference proteome</keyword>
<dbReference type="Gene3D" id="1.10.510.10">
    <property type="entry name" value="Transferase(Phosphotransferase) domain 1"/>
    <property type="match status" value="1"/>
</dbReference>
<evidence type="ECO:0000256" key="4">
    <source>
        <dbReference type="ARBA" id="ARBA00022777"/>
    </source>
</evidence>
<proteinExistence type="predicted"/>
<dbReference type="RefSeq" id="WP_229672565.1">
    <property type="nucleotide sequence ID" value="NZ_BAAAOU010000009.1"/>
</dbReference>
<dbReference type="CDD" id="cd00180">
    <property type="entry name" value="PKc"/>
    <property type="match status" value="1"/>
</dbReference>
<dbReference type="PROSITE" id="PS00109">
    <property type="entry name" value="PROTEIN_KINASE_TYR"/>
    <property type="match status" value="1"/>
</dbReference>